<reference evidence="1" key="1">
    <citation type="submission" date="2014-08" db="EMBL/GenBank/DDBJ databases">
        <authorList>
            <person name="Murali S."/>
            <person name="Richards S."/>
            <person name="Bandaranaike D."/>
            <person name="Bellair M."/>
            <person name="Blankenburg K."/>
            <person name="Chao H."/>
            <person name="Dinh H."/>
            <person name="Doddapaneni H."/>
            <person name="Dugan-Rocha S."/>
            <person name="Elkadiri S."/>
            <person name="Gnanaolivu R."/>
            <person name="Hughes D."/>
            <person name="Lee S."/>
            <person name="Li M."/>
            <person name="Ming W."/>
            <person name="Munidasa M."/>
            <person name="Muniz J."/>
            <person name="Nguyen L."/>
            <person name="Osuji N."/>
            <person name="Pu L.-L."/>
            <person name="Puazo M."/>
            <person name="Skinner E."/>
            <person name="Qu C."/>
            <person name="Quiroz J."/>
            <person name="Raj R."/>
            <person name="Weissenberger G."/>
            <person name="Xin Y."/>
            <person name="Zou X."/>
            <person name="Han Y."/>
            <person name="Worley K."/>
            <person name="Muzny D."/>
            <person name="Gibbs R."/>
        </authorList>
    </citation>
    <scope>NUCLEOTIDE SEQUENCE</scope>
    <source>
        <strain evidence="1">HAZT.00-mixed</strain>
        <tissue evidence="1">Whole organism</tissue>
    </source>
</reference>
<sequence>MAWFSGDVLSVVMIFQHYLAKLRHIPMQDADYEAMASLVLQKNANREIEDDGTSPALQVPSDIAAIFAPLLTPDGLVVKCLGFADSRLEHVMDFTRMRALSSRSAFFKQAVRNVLLYNNALPDFPMQSDQLESDLGHFIRDSTTMPLPAGSLPIVDYEVNLSGEWCLWSNKAPVMEVET</sequence>
<organism evidence="1">
    <name type="scientific">Hyalella azteca</name>
    <name type="common">Amphipod</name>
    <dbReference type="NCBI Taxonomy" id="294128"/>
    <lineage>
        <taxon>Eukaryota</taxon>
        <taxon>Metazoa</taxon>
        <taxon>Ecdysozoa</taxon>
        <taxon>Arthropoda</taxon>
        <taxon>Crustacea</taxon>
        <taxon>Multicrustacea</taxon>
        <taxon>Malacostraca</taxon>
        <taxon>Eumalacostraca</taxon>
        <taxon>Peracarida</taxon>
        <taxon>Amphipoda</taxon>
        <taxon>Senticaudata</taxon>
        <taxon>Talitrida</taxon>
        <taxon>Talitroidea</taxon>
        <taxon>Hyalellidae</taxon>
        <taxon>Hyalella</taxon>
    </lineage>
</organism>
<dbReference type="Proteomes" id="UP000711488">
    <property type="component" value="Unassembled WGS sequence"/>
</dbReference>
<accession>A0A6A0GYN2</accession>
<dbReference type="AlphaFoldDB" id="A0A6A0GYN2"/>
<comment type="caution">
    <text evidence="1">The sequence shown here is derived from an EMBL/GenBank/DDBJ whole genome shotgun (WGS) entry which is preliminary data.</text>
</comment>
<protein>
    <submittedName>
        <fullName evidence="1">Uncharacterized protein</fullName>
    </submittedName>
</protein>
<evidence type="ECO:0000313" key="1">
    <source>
        <dbReference type="EMBL" id="KAA0193099.1"/>
    </source>
</evidence>
<proteinExistence type="predicted"/>
<reference evidence="1" key="3">
    <citation type="submission" date="2019-06" db="EMBL/GenBank/DDBJ databases">
        <authorList>
            <person name="Poynton C."/>
            <person name="Hasenbein S."/>
            <person name="Benoit J.B."/>
            <person name="Sepulveda M.S."/>
            <person name="Poelchau M.F."/>
            <person name="Murali S.C."/>
            <person name="Chen S."/>
            <person name="Glastad K.M."/>
            <person name="Werren J.H."/>
            <person name="Vineis J.H."/>
            <person name="Bowen J.L."/>
            <person name="Friedrich M."/>
            <person name="Jones J."/>
            <person name="Robertson H.M."/>
            <person name="Feyereisen R."/>
            <person name="Mechler-Hickson A."/>
            <person name="Mathers N."/>
            <person name="Lee C.E."/>
            <person name="Colbourne J.K."/>
            <person name="Biales A."/>
            <person name="Johnston J.S."/>
            <person name="Wellborn G.A."/>
            <person name="Rosendale A.J."/>
            <person name="Cridge A.G."/>
            <person name="Munoz-Torres M.C."/>
            <person name="Bain P.A."/>
            <person name="Manny A.R."/>
            <person name="Major K.M."/>
            <person name="Lambert F.N."/>
            <person name="Vulpe C.D."/>
            <person name="Tuck P."/>
            <person name="Blalock B.J."/>
            <person name="Lin Y.-Y."/>
            <person name="Smith M.E."/>
            <person name="Ochoa-Acuna H."/>
            <person name="Chen M.-J.M."/>
            <person name="Childers C.P."/>
            <person name="Qu J."/>
            <person name="Dugan S."/>
            <person name="Lee S.L."/>
            <person name="Chao H."/>
            <person name="Dinh H."/>
            <person name="Han Y."/>
            <person name="Doddapaneni H."/>
            <person name="Worley K.C."/>
            <person name="Muzny D.M."/>
            <person name="Gibbs R.A."/>
            <person name="Richards S."/>
        </authorList>
    </citation>
    <scope>NUCLEOTIDE SEQUENCE</scope>
    <source>
        <strain evidence="1">HAZT.00-mixed</strain>
        <tissue evidence="1">Whole organism</tissue>
    </source>
</reference>
<reference evidence="1" key="2">
    <citation type="journal article" date="2018" name="Environ. Sci. Technol.">
        <title>The Toxicogenome of Hyalella azteca: A Model for Sediment Ecotoxicology and Evolutionary Toxicology.</title>
        <authorList>
            <person name="Poynton H.C."/>
            <person name="Hasenbein S."/>
            <person name="Benoit J.B."/>
            <person name="Sepulveda M.S."/>
            <person name="Poelchau M.F."/>
            <person name="Hughes D.S.T."/>
            <person name="Murali S.C."/>
            <person name="Chen S."/>
            <person name="Glastad K.M."/>
            <person name="Goodisman M.A.D."/>
            <person name="Werren J.H."/>
            <person name="Vineis J.H."/>
            <person name="Bowen J.L."/>
            <person name="Friedrich M."/>
            <person name="Jones J."/>
            <person name="Robertson H.M."/>
            <person name="Feyereisen R."/>
            <person name="Mechler-Hickson A."/>
            <person name="Mathers N."/>
            <person name="Lee C.E."/>
            <person name="Colbourne J.K."/>
            <person name="Biales A."/>
            <person name="Johnston J.S."/>
            <person name="Wellborn G.A."/>
            <person name="Rosendale A.J."/>
            <person name="Cridge A.G."/>
            <person name="Munoz-Torres M.C."/>
            <person name="Bain P.A."/>
            <person name="Manny A.R."/>
            <person name="Major K.M."/>
            <person name="Lambert F.N."/>
            <person name="Vulpe C.D."/>
            <person name="Tuck P."/>
            <person name="Blalock B.J."/>
            <person name="Lin Y.Y."/>
            <person name="Smith M.E."/>
            <person name="Ochoa-Acuna H."/>
            <person name="Chen M.M."/>
            <person name="Childers C.P."/>
            <person name="Qu J."/>
            <person name="Dugan S."/>
            <person name="Lee S.L."/>
            <person name="Chao H."/>
            <person name="Dinh H."/>
            <person name="Han Y."/>
            <person name="Doddapaneni H."/>
            <person name="Worley K.C."/>
            <person name="Muzny D.M."/>
            <person name="Gibbs R.A."/>
            <person name="Richards S."/>
        </authorList>
    </citation>
    <scope>NUCLEOTIDE SEQUENCE</scope>
    <source>
        <strain evidence="1">HAZT.00-mixed</strain>
        <tissue evidence="1">Whole organism</tissue>
    </source>
</reference>
<dbReference type="EMBL" id="JQDR03011208">
    <property type="protein sequence ID" value="KAA0193099.1"/>
    <property type="molecule type" value="Genomic_DNA"/>
</dbReference>
<gene>
    <name evidence="1" type="ORF">HAZT_HAZT010257</name>
</gene>
<dbReference type="Gene3D" id="1.10.472.130">
    <property type="match status" value="2"/>
</dbReference>
<name>A0A6A0GYN2_HYAAZ</name>